<evidence type="ECO:0000313" key="3">
    <source>
        <dbReference type="EMBL" id="GGB45985.1"/>
    </source>
</evidence>
<keyword evidence="1" id="KW-0418">Kinase</keyword>
<dbReference type="InterPro" id="IPR003594">
    <property type="entry name" value="HATPase_dom"/>
</dbReference>
<keyword evidence="4" id="KW-1185">Reference proteome</keyword>
<dbReference type="Proteomes" id="UP000605148">
    <property type="component" value="Unassembled WGS sequence"/>
</dbReference>
<comment type="caution">
    <text evidence="3">The sequence shown here is derived from an EMBL/GenBank/DDBJ whole genome shotgun (WGS) entry which is preliminary data.</text>
</comment>
<organism evidence="3 4">
    <name type="scientific">Roseibium aquae</name>
    <dbReference type="NCBI Taxonomy" id="1323746"/>
    <lineage>
        <taxon>Bacteria</taxon>
        <taxon>Pseudomonadati</taxon>
        <taxon>Pseudomonadota</taxon>
        <taxon>Alphaproteobacteria</taxon>
        <taxon>Hyphomicrobiales</taxon>
        <taxon>Stappiaceae</taxon>
        <taxon>Roseibium</taxon>
    </lineage>
</organism>
<dbReference type="SUPFAM" id="SSF55874">
    <property type="entry name" value="ATPase domain of HSP90 chaperone/DNA topoisomerase II/histidine kinase"/>
    <property type="match status" value="1"/>
</dbReference>
<proteinExistence type="predicted"/>
<keyword evidence="1" id="KW-0723">Serine/threonine-protein kinase</keyword>
<dbReference type="OrthoDB" id="9792240at2"/>
<dbReference type="GO" id="GO:0004674">
    <property type="term" value="F:protein serine/threonine kinase activity"/>
    <property type="evidence" value="ECO:0007669"/>
    <property type="project" value="UniProtKB-KW"/>
</dbReference>
<dbReference type="PANTHER" id="PTHR35526:SF6">
    <property type="entry name" value="SLR1861 PROTEIN"/>
    <property type="match status" value="1"/>
</dbReference>
<protein>
    <recommendedName>
        <fullName evidence="2">Histidine kinase/HSP90-like ATPase domain-containing protein</fullName>
    </recommendedName>
</protein>
<reference evidence="3" key="2">
    <citation type="submission" date="2020-09" db="EMBL/GenBank/DDBJ databases">
        <authorList>
            <person name="Sun Q."/>
            <person name="Zhou Y."/>
        </authorList>
    </citation>
    <scope>NUCLEOTIDE SEQUENCE</scope>
    <source>
        <strain evidence="3">CGMCC 1.12426</strain>
    </source>
</reference>
<reference evidence="3" key="1">
    <citation type="journal article" date="2014" name="Int. J. Syst. Evol. Microbiol.">
        <title>Complete genome sequence of Corynebacterium casei LMG S-19264T (=DSM 44701T), isolated from a smear-ripened cheese.</title>
        <authorList>
            <consortium name="US DOE Joint Genome Institute (JGI-PGF)"/>
            <person name="Walter F."/>
            <person name="Albersmeier A."/>
            <person name="Kalinowski J."/>
            <person name="Ruckert C."/>
        </authorList>
    </citation>
    <scope>NUCLEOTIDE SEQUENCE</scope>
    <source>
        <strain evidence="3">CGMCC 1.12426</strain>
    </source>
</reference>
<dbReference type="PANTHER" id="PTHR35526">
    <property type="entry name" value="ANTI-SIGMA-F FACTOR RSBW-RELATED"/>
    <property type="match status" value="1"/>
</dbReference>
<dbReference type="Pfam" id="PF13581">
    <property type="entry name" value="HATPase_c_2"/>
    <property type="match status" value="1"/>
</dbReference>
<keyword evidence="1" id="KW-0808">Transferase</keyword>
<dbReference type="AlphaFoldDB" id="A0A916X009"/>
<dbReference type="InterPro" id="IPR036890">
    <property type="entry name" value="HATPase_C_sf"/>
</dbReference>
<evidence type="ECO:0000256" key="1">
    <source>
        <dbReference type="ARBA" id="ARBA00022527"/>
    </source>
</evidence>
<evidence type="ECO:0000313" key="4">
    <source>
        <dbReference type="Proteomes" id="UP000605148"/>
    </source>
</evidence>
<dbReference type="RefSeq" id="WP_150495524.1">
    <property type="nucleotide sequence ID" value="NZ_BMFA01000004.1"/>
</dbReference>
<dbReference type="CDD" id="cd16936">
    <property type="entry name" value="HATPase_RsbW-like"/>
    <property type="match status" value="1"/>
</dbReference>
<feature type="domain" description="Histidine kinase/HSP90-like ATPase" evidence="2">
    <location>
        <begin position="12"/>
        <end position="133"/>
    </location>
</feature>
<name>A0A916X009_9HYPH</name>
<accession>A0A916X009</accession>
<dbReference type="EMBL" id="BMFA01000004">
    <property type="protein sequence ID" value="GGB45985.1"/>
    <property type="molecule type" value="Genomic_DNA"/>
</dbReference>
<gene>
    <name evidence="3" type="ORF">GCM10011316_17650</name>
</gene>
<dbReference type="Gene3D" id="3.30.565.10">
    <property type="entry name" value="Histidine kinase-like ATPase, C-terminal domain"/>
    <property type="match status" value="1"/>
</dbReference>
<sequence length="149" mass="16240">MQISSDQITVENKLDSLLALYAFIDQFAKRSGASDDLRRTISLVVEELFTNTVSYGYPHGTADQIRLEILLDTRHADVTLTDHGIAFDAGIAREVEFGTASAEQREIGGLGLFLVHQLADSVTNTRQTGTNVTHVRLPVPSRDTGAEAP</sequence>
<dbReference type="InterPro" id="IPR050267">
    <property type="entry name" value="Anti-sigma-factor_SerPK"/>
</dbReference>
<evidence type="ECO:0000259" key="2">
    <source>
        <dbReference type="Pfam" id="PF13581"/>
    </source>
</evidence>